<feature type="transmembrane region" description="Helical" evidence="14">
    <location>
        <begin position="277"/>
        <end position="295"/>
    </location>
</feature>
<dbReference type="InterPro" id="IPR003661">
    <property type="entry name" value="HisK_dim/P_dom"/>
</dbReference>
<feature type="domain" description="Histidine kinase" evidence="15">
    <location>
        <begin position="756"/>
        <end position="979"/>
    </location>
</feature>
<evidence type="ECO:0000256" key="6">
    <source>
        <dbReference type="ARBA" id="ARBA00022679"/>
    </source>
</evidence>
<keyword evidence="18" id="KW-1185">Reference proteome</keyword>
<feature type="transmembrane region" description="Helical" evidence="14">
    <location>
        <begin position="322"/>
        <end position="349"/>
    </location>
</feature>
<keyword evidence="8" id="KW-0547">Nucleotide-binding</keyword>
<evidence type="ECO:0000256" key="13">
    <source>
        <dbReference type="ARBA" id="ARBA00023136"/>
    </source>
</evidence>
<evidence type="ECO:0000256" key="12">
    <source>
        <dbReference type="ARBA" id="ARBA00023012"/>
    </source>
</evidence>
<dbReference type="PROSITE" id="PS50109">
    <property type="entry name" value="HIS_KIN"/>
    <property type="match status" value="1"/>
</dbReference>
<dbReference type="InterPro" id="IPR000014">
    <property type="entry name" value="PAS"/>
</dbReference>
<dbReference type="GO" id="GO:0000155">
    <property type="term" value="F:phosphorelay sensor kinase activity"/>
    <property type="evidence" value="ECO:0007669"/>
    <property type="project" value="InterPro"/>
</dbReference>
<keyword evidence="10" id="KW-0067">ATP-binding</keyword>
<dbReference type="EMBL" id="CP011494">
    <property type="protein sequence ID" value="AKO51512.1"/>
    <property type="molecule type" value="Genomic_DNA"/>
</dbReference>
<dbReference type="RefSeq" id="WP_048384283.1">
    <property type="nucleotide sequence ID" value="NZ_CP011494.1"/>
</dbReference>
<dbReference type="SMART" id="SM00388">
    <property type="entry name" value="HisKA"/>
    <property type="match status" value="1"/>
</dbReference>
<dbReference type="InterPro" id="IPR004358">
    <property type="entry name" value="Sig_transdc_His_kin-like_C"/>
</dbReference>
<dbReference type="SUPFAM" id="SSF55874">
    <property type="entry name" value="ATPase domain of HSP90 chaperone/DNA topoisomerase II/histidine kinase"/>
    <property type="match status" value="1"/>
</dbReference>
<feature type="transmembrane region" description="Helical" evidence="14">
    <location>
        <begin position="153"/>
        <end position="171"/>
    </location>
</feature>
<evidence type="ECO:0000256" key="14">
    <source>
        <dbReference type="SAM" id="Phobius"/>
    </source>
</evidence>
<feature type="transmembrane region" description="Helical" evidence="14">
    <location>
        <begin position="6"/>
        <end position="27"/>
    </location>
</feature>
<dbReference type="Gene3D" id="1.20.1730.10">
    <property type="entry name" value="Sodium/glucose cotransporter"/>
    <property type="match status" value="1"/>
</dbReference>
<dbReference type="InterPro" id="IPR005467">
    <property type="entry name" value="His_kinase_dom"/>
</dbReference>
<evidence type="ECO:0000256" key="11">
    <source>
        <dbReference type="ARBA" id="ARBA00022989"/>
    </source>
</evidence>
<dbReference type="PANTHER" id="PTHR43065">
    <property type="entry name" value="SENSOR HISTIDINE KINASE"/>
    <property type="match status" value="1"/>
</dbReference>
<dbReference type="KEGG" id="mpq:ABA45_02975"/>
<feature type="transmembrane region" description="Helical" evidence="14">
    <location>
        <begin position="427"/>
        <end position="448"/>
    </location>
</feature>
<dbReference type="Pfam" id="PF00989">
    <property type="entry name" value="PAS"/>
    <property type="match status" value="1"/>
</dbReference>
<dbReference type="SMART" id="SM00091">
    <property type="entry name" value="PAS"/>
    <property type="match status" value="1"/>
</dbReference>
<dbReference type="SUPFAM" id="SSF55785">
    <property type="entry name" value="PYP-like sensor domain (PAS domain)"/>
    <property type="match status" value="1"/>
</dbReference>
<dbReference type="NCBIfam" id="TIGR00229">
    <property type="entry name" value="sensory_box"/>
    <property type="match status" value="1"/>
</dbReference>
<keyword evidence="13 14" id="KW-0472">Membrane</keyword>
<name>A0A0H4I8Y6_9GAMM</name>
<comment type="catalytic activity">
    <reaction evidence="1">
        <text>ATP + protein L-histidine = ADP + protein N-phospho-L-histidine.</text>
        <dbReference type="EC" id="2.7.13.3"/>
    </reaction>
</comment>
<comment type="similarity">
    <text evidence="3">Belongs to the sodium:solute symporter (SSF) (TC 2.A.21) family.</text>
</comment>
<dbReference type="Pfam" id="PF00512">
    <property type="entry name" value="HisKA"/>
    <property type="match status" value="1"/>
</dbReference>
<keyword evidence="7 14" id="KW-0812">Transmembrane</keyword>
<keyword evidence="9" id="KW-0418">Kinase</keyword>
<evidence type="ECO:0000313" key="18">
    <source>
        <dbReference type="Proteomes" id="UP000036406"/>
    </source>
</evidence>
<dbReference type="PANTHER" id="PTHR43065:SF10">
    <property type="entry name" value="PEROXIDE STRESS-ACTIVATED HISTIDINE KINASE MAK3"/>
    <property type="match status" value="1"/>
</dbReference>
<dbReference type="SMART" id="SM00387">
    <property type="entry name" value="HATPase_c"/>
    <property type="match status" value="1"/>
</dbReference>
<dbReference type="PROSITE" id="PS50283">
    <property type="entry name" value="NA_SOLUT_SYMP_3"/>
    <property type="match status" value="1"/>
</dbReference>
<dbReference type="PRINTS" id="PR00344">
    <property type="entry name" value="BCTRLSENSOR"/>
</dbReference>
<keyword evidence="12" id="KW-0902">Two-component regulatory system</keyword>
<dbReference type="EC" id="2.7.13.3" evidence="4"/>
<feature type="transmembrane region" description="Helical" evidence="14">
    <location>
        <begin position="69"/>
        <end position="91"/>
    </location>
</feature>
<dbReference type="GO" id="GO:0006355">
    <property type="term" value="P:regulation of DNA-templated transcription"/>
    <property type="evidence" value="ECO:0007669"/>
    <property type="project" value="InterPro"/>
</dbReference>
<feature type="transmembrane region" description="Helical" evidence="14">
    <location>
        <begin position="398"/>
        <end position="420"/>
    </location>
</feature>
<evidence type="ECO:0000313" key="17">
    <source>
        <dbReference type="EMBL" id="AKO51512.1"/>
    </source>
</evidence>
<comment type="subcellular location">
    <subcellularLocation>
        <location evidence="2">Membrane</location>
        <topology evidence="2">Multi-pass membrane protein</topology>
    </subcellularLocation>
</comment>
<dbReference type="CDD" id="cd00075">
    <property type="entry name" value="HATPase"/>
    <property type="match status" value="1"/>
</dbReference>
<feature type="transmembrane region" description="Helical" evidence="14">
    <location>
        <begin position="370"/>
        <end position="386"/>
    </location>
</feature>
<evidence type="ECO:0000259" key="16">
    <source>
        <dbReference type="PROSITE" id="PS50112"/>
    </source>
</evidence>
<proteinExistence type="inferred from homology"/>
<dbReference type="InterPro" id="IPR036097">
    <property type="entry name" value="HisK_dim/P_sf"/>
</dbReference>
<evidence type="ECO:0000256" key="9">
    <source>
        <dbReference type="ARBA" id="ARBA00022777"/>
    </source>
</evidence>
<dbReference type="GO" id="GO:0016020">
    <property type="term" value="C:membrane"/>
    <property type="evidence" value="ECO:0007669"/>
    <property type="project" value="UniProtKB-SubCell"/>
</dbReference>
<dbReference type="InterPro" id="IPR035965">
    <property type="entry name" value="PAS-like_dom_sf"/>
</dbReference>
<feature type="transmembrane region" description="Helical" evidence="14">
    <location>
        <begin position="183"/>
        <end position="210"/>
    </location>
</feature>
<dbReference type="CDD" id="cd00082">
    <property type="entry name" value="HisKA"/>
    <property type="match status" value="1"/>
</dbReference>
<dbReference type="InterPro" id="IPR013767">
    <property type="entry name" value="PAS_fold"/>
</dbReference>
<evidence type="ECO:0000259" key="15">
    <source>
        <dbReference type="PROSITE" id="PS50109"/>
    </source>
</evidence>
<evidence type="ECO:0000256" key="5">
    <source>
        <dbReference type="ARBA" id="ARBA00022553"/>
    </source>
</evidence>
<keyword evidence="6" id="KW-0808">Transferase</keyword>
<dbReference type="Proteomes" id="UP000036406">
    <property type="component" value="Chromosome"/>
</dbReference>
<dbReference type="SUPFAM" id="SSF47384">
    <property type="entry name" value="Homodimeric domain of signal transducing histidine kinase"/>
    <property type="match status" value="1"/>
</dbReference>
<dbReference type="AlphaFoldDB" id="A0A0H4I8Y6"/>
<dbReference type="InterPro" id="IPR003594">
    <property type="entry name" value="HATPase_dom"/>
</dbReference>
<evidence type="ECO:0000256" key="7">
    <source>
        <dbReference type="ARBA" id="ARBA00022692"/>
    </source>
</evidence>
<dbReference type="Pfam" id="PF02518">
    <property type="entry name" value="HATPase_c"/>
    <property type="match status" value="1"/>
</dbReference>
<evidence type="ECO:0000256" key="4">
    <source>
        <dbReference type="ARBA" id="ARBA00012438"/>
    </source>
</evidence>
<dbReference type="GO" id="GO:0005524">
    <property type="term" value="F:ATP binding"/>
    <property type="evidence" value="ECO:0007669"/>
    <property type="project" value="UniProtKB-KW"/>
</dbReference>
<dbReference type="InterPro" id="IPR001734">
    <property type="entry name" value="Na/solute_symporter"/>
</dbReference>
<dbReference type="InterPro" id="IPR036890">
    <property type="entry name" value="HATPase_C_sf"/>
</dbReference>
<dbReference type="InterPro" id="IPR038377">
    <property type="entry name" value="Na/Glc_symporter_sf"/>
</dbReference>
<accession>A0A0H4I8Y6</accession>
<feature type="transmembrane region" description="Helical" evidence="14">
    <location>
        <begin position="468"/>
        <end position="489"/>
    </location>
</feature>
<evidence type="ECO:0000256" key="1">
    <source>
        <dbReference type="ARBA" id="ARBA00000085"/>
    </source>
</evidence>
<keyword evidence="5" id="KW-0597">Phosphoprotein</keyword>
<sequence length="993" mass="108132">MNFSAAGLLLVSVAYLSLLFGIAWISERGLLPRKLERHPLIYVLSLGVYAGIWSVYASVGAAAETGYGFLAYYVGISGAFLLAPVLLNPYMRIGRAYQLTSLADLFAYRYRSQWAGTLVTLCSGAAILALLSMQIQAVTSSASILAPDVSPNVISALFSVTVVLFAILFGTRRNAHASNHRGLVVAIAFDSLIKLLALLLLGGIILFSVFGGPDALQLWLDQNQAPVADMAMNIDDASWRAVMLLSFASVLVLPHMYHMIFSENPSPASLAKASWGLPLYLLLLGLPIPLILWGGQELGVTTAASYYSIGIGQALGSPALTLMMYIAGLSAASGLMIVSTLALAGMALNHIVLPLKTPKDRADIYRWLQWVKRLLIALILFLALMFHETLGKNLQLSILGAISLTGTLQLLPGALGVIFWPEGNRRGLIAGMLTGLAIWVTTLMLPFSGAANLLVWLDSPIVPNAGNWHLFMFLSLGANVVMFVVVSVLSSSNSEERSAAQACSLGALSRPQRRELLATSSADFVRQLSDPLGQDGAQREVERALLQLKLPEVEYRPYQLRRLRDQVEANLSGLMGPEIARDMVKRHLGFKPMQRAAQDIRYVEGALGDYQNRLTGLAGELDNLRRHYRQTLLNLPIPACSVGEDGEILMWNKTMERLTGISADEVVGARLTTLPPHWHQLLDDFNRGEDVHRYKHRLDLRGQPHWLNLHKAALSGPDHAESGSIIMVEDQTEIRLLEDELMHSERLASVGRLAAGVAHEIGNPVTGISSLAQNLRLETDNPDILDTADQIQQQTRRISNILQSLMNFARSGNHAPANRYEPVQIRRCVQESINLLSLSDKGLGISYLNACPPELLILGDEQRLVQVFVNLLTNARDASPDGGEVQVIGEADGYSAIIEVIDQGSGIAADKLDHIFEPFYTTKPTNKGTGLGLALVYSIVEEHYGNIQAESPAKGPARLNAADSPNPGTCIRLKLPAYEPEDTPAAYSQNQRS</sequence>
<dbReference type="Gene3D" id="3.30.450.20">
    <property type="entry name" value="PAS domain"/>
    <property type="match status" value="1"/>
</dbReference>
<dbReference type="STRING" id="330734.ABA45_02975"/>
<feature type="transmembrane region" description="Helical" evidence="14">
    <location>
        <begin position="237"/>
        <end position="257"/>
    </location>
</feature>
<feature type="transmembrane region" description="Helical" evidence="14">
    <location>
        <begin position="112"/>
        <end position="133"/>
    </location>
</feature>
<dbReference type="Gene3D" id="1.10.287.130">
    <property type="match status" value="1"/>
</dbReference>
<protein>
    <recommendedName>
        <fullName evidence="4">histidine kinase</fullName>
        <ecNumber evidence="4">2.7.13.3</ecNumber>
    </recommendedName>
</protein>
<dbReference type="CDD" id="cd00130">
    <property type="entry name" value="PAS"/>
    <property type="match status" value="1"/>
</dbReference>
<dbReference type="PATRIC" id="fig|330734.3.peg.663"/>
<dbReference type="GO" id="GO:0022857">
    <property type="term" value="F:transmembrane transporter activity"/>
    <property type="evidence" value="ECO:0007669"/>
    <property type="project" value="InterPro"/>
</dbReference>
<feature type="transmembrane region" description="Helical" evidence="14">
    <location>
        <begin position="39"/>
        <end position="63"/>
    </location>
</feature>
<feature type="domain" description="PAS" evidence="16">
    <location>
        <begin position="624"/>
        <end position="668"/>
    </location>
</feature>
<gene>
    <name evidence="17" type="ORF">ABA45_02975</name>
</gene>
<organism evidence="17 18">
    <name type="scientific">Marinobacter psychrophilus</name>
    <dbReference type="NCBI Taxonomy" id="330734"/>
    <lineage>
        <taxon>Bacteria</taxon>
        <taxon>Pseudomonadati</taxon>
        <taxon>Pseudomonadota</taxon>
        <taxon>Gammaproteobacteria</taxon>
        <taxon>Pseudomonadales</taxon>
        <taxon>Marinobacteraceae</taxon>
        <taxon>Marinobacter</taxon>
    </lineage>
</organism>
<keyword evidence="11 14" id="KW-1133">Transmembrane helix</keyword>
<dbReference type="Gene3D" id="3.30.565.10">
    <property type="entry name" value="Histidine kinase-like ATPase, C-terminal domain"/>
    <property type="match status" value="1"/>
</dbReference>
<evidence type="ECO:0000256" key="3">
    <source>
        <dbReference type="ARBA" id="ARBA00006434"/>
    </source>
</evidence>
<evidence type="ECO:0000256" key="10">
    <source>
        <dbReference type="ARBA" id="ARBA00022840"/>
    </source>
</evidence>
<dbReference type="PROSITE" id="PS50112">
    <property type="entry name" value="PAS"/>
    <property type="match status" value="1"/>
</dbReference>
<evidence type="ECO:0000256" key="2">
    <source>
        <dbReference type="ARBA" id="ARBA00004141"/>
    </source>
</evidence>
<evidence type="ECO:0000256" key="8">
    <source>
        <dbReference type="ARBA" id="ARBA00022741"/>
    </source>
</evidence>
<reference evidence="17 18" key="1">
    <citation type="submission" date="2015-05" db="EMBL/GenBank/DDBJ databases">
        <title>Complete genome of Marinobacter psychrophilus strain 20041T isolated from sea-ice of the Canadian Basin.</title>
        <authorList>
            <person name="Song L."/>
            <person name="Ren L."/>
            <person name="Yu Y."/>
            <person name="Wang X."/>
        </authorList>
    </citation>
    <scope>NUCLEOTIDE SEQUENCE [LARGE SCALE GENOMIC DNA]</scope>
    <source>
        <strain evidence="17 18">20041</strain>
    </source>
</reference>